<dbReference type="InterPro" id="IPR050955">
    <property type="entry name" value="Plant_Biomass_Hydrol_Est"/>
</dbReference>
<dbReference type="Gene3D" id="3.40.50.1820">
    <property type="entry name" value="alpha/beta hydrolase"/>
    <property type="match status" value="1"/>
</dbReference>
<organism evidence="3 4">
    <name type="scientific">Granulosicoccus antarcticus IMCC3135</name>
    <dbReference type="NCBI Taxonomy" id="1192854"/>
    <lineage>
        <taxon>Bacteria</taxon>
        <taxon>Pseudomonadati</taxon>
        <taxon>Pseudomonadota</taxon>
        <taxon>Gammaproteobacteria</taxon>
        <taxon>Chromatiales</taxon>
        <taxon>Granulosicoccaceae</taxon>
        <taxon>Granulosicoccus</taxon>
    </lineage>
</organism>
<dbReference type="InterPro" id="IPR010126">
    <property type="entry name" value="Esterase_phb"/>
</dbReference>
<accession>A0A2Z2NUM5</accession>
<sequence>MKYDVLRAMRNAALQTPAENLQEATRALEEGLQGFVGMSDSSGASPVSDAKTGGEFLTDEFEHAGASIDYRLYLPPAAQSNGALLVMLHGCTQEATDFSIGTGMNALAHESGYTVLYPSQSAAANPNRCWNWFEPDHQQRGAGEPAIISALTRSVCTQYKLNPARVFVAGLSAGGAMALVLAEQYPENYAAVGVHSGLATGLASSVPEAMRAMAGGNAPAAINPATLYRPTMVIHGDQDKIVQPKNAELIVTRCLGQYYQHHPEEKLVYRCHDESVDGHSVQLHEYRNAEGALVCRYWQLGELAHEWSGGDARGSYTAQGGLNASQSLLDFFDQCSSQPD</sequence>
<keyword evidence="4" id="KW-1185">Reference proteome</keyword>
<dbReference type="PANTHER" id="PTHR43037">
    <property type="entry name" value="UNNAMED PRODUCT-RELATED"/>
    <property type="match status" value="1"/>
</dbReference>
<dbReference type="InterPro" id="IPR029058">
    <property type="entry name" value="AB_hydrolase_fold"/>
</dbReference>
<reference evidence="3 4" key="1">
    <citation type="submission" date="2016-12" db="EMBL/GenBank/DDBJ databases">
        <authorList>
            <person name="Song W.-J."/>
            <person name="Kurnit D.M."/>
        </authorList>
    </citation>
    <scope>NUCLEOTIDE SEQUENCE [LARGE SCALE GENOMIC DNA]</scope>
    <source>
        <strain evidence="3 4">IMCC3135</strain>
    </source>
</reference>
<dbReference type="KEGG" id="gai:IMCC3135_25755"/>
<dbReference type="RefSeq" id="WP_088920146.1">
    <property type="nucleotide sequence ID" value="NZ_CP018632.1"/>
</dbReference>
<keyword evidence="1" id="KW-0732">Signal</keyword>
<dbReference type="Proteomes" id="UP000250079">
    <property type="component" value="Chromosome"/>
</dbReference>
<dbReference type="EMBL" id="CP018632">
    <property type="protein sequence ID" value="ASJ75206.1"/>
    <property type="molecule type" value="Genomic_DNA"/>
</dbReference>
<dbReference type="SUPFAM" id="SSF53474">
    <property type="entry name" value="alpha/beta-Hydrolases"/>
    <property type="match status" value="1"/>
</dbReference>
<protein>
    <submittedName>
        <fullName evidence="3">Oxidized polyvinyl alcohol hydrolase</fullName>
        <ecNumber evidence="3">3.7.1.7</ecNumber>
    </submittedName>
</protein>
<dbReference type="PANTHER" id="PTHR43037:SF1">
    <property type="entry name" value="BLL1128 PROTEIN"/>
    <property type="match status" value="1"/>
</dbReference>
<dbReference type="OrthoDB" id="5291933at2"/>
<dbReference type="AlphaFoldDB" id="A0A2Z2NUM5"/>
<dbReference type="NCBIfam" id="TIGR01840">
    <property type="entry name" value="esterase_phb"/>
    <property type="match status" value="1"/>
</dbReference>
<evidence type="ECO:0000313" key="4">
    <source>
        <dbReference type="Proteomes" id="UP000250079"/>
    </source>
</evidence>
<keyword evidence="2 3" id="KW-0378">Hydrolase</keyword>
<evidence type="ECO:0000256" key="1">
    <source>
        <dbReference type="ARBA" id="ARBA00022729"/>
    </source>
</evidence>
<dbReference type="GO" id="GO:0047699">
    <property type="term" value="F:beta-diketone hydrolase activity"/>
    <property type="evidence" value="ECO:0007669"/>
    <property type="project" value="UniProtKB-EC"/>
</dbReference>
<evidence type="ECO:0000256" key="2">
    <source>
        <dbReference type="ARBA" id="ARBA00022801"/>
    </source>
</evidence>
<dbReference type="Pfam" id="PF10503">
    <property type="entry name" value="Esterase_PHB"/>
    <property type="match status" value="1"/>
</dbReference>
<proteinExistence type="predicted"/>
<dbReference type="EC" id="3.7.1.7" evidence="3"/>
<name>A0A2Z2NUM5_9GAMM</name>
<gene>
    <name evidence="3" type="primary">pvaB</name>
    <name evidence="3" type="ORF">IMCC3135_25755</name>
</gene>
<evidence type="ECO:0000313" key="3">
    <source>
        <dbReference type="EMBL" id="ASJ75206.1"/>
    </source>
</evidence>
<dbReference type="GO" id="GO:0005576">
    <property type="term" value="C:extracellular region"/>
    <property type="evidence" value="ECO:0007669"/>
    <property type="project" value="InterPro"/>
</dbReference>